<proteinExistence type="predicted"/>
<dbReference type="EMBL" id="LKLW01000071">
    <property type="protein sequence ID" value="KSU27444.1"/>
    <property type="molecule type" value="Genomic_DNA"/>
</dbReference>
<dbReference type="InterPro" id="IPR017871">
    <property type="entry name" value="ABC_transporter-like_CS"/>
</dbReference>
<feature type="domain" description="ABC transporter" evidence="7">
    <location>
        <begin position="2"/>
        <end position="239"/>
    </location>
</feature>
<dbReference type="PATRIC" id="fig|1360.116.peg.95"/>
<comment type="subcellular location">
    <subcellularLocation>
        <location evidence="1">Cell membrane</location>
        <topology evidence="1">Peripheral membrane protein</topology>
    </subcellularLocation>
</comment>
<keyword evidence="6" id="KW-0472">Membrane</keyword>
<dbReference type="PANTHER" id="PTHR43166:SF35">
    <property type="entry name" value="L-CYSTINE IMPORT ATP-BINDING PROTEIN TCYN"/>
    <property type="match status" value="1"/>
</dbReference>
<evidence type="ECO:0000256" key="2">
    <source>
        <dbReference type="ARBA" id="ARBA00022448"/>
    </source>
</evidence>
<dbReference type="Pfam" id="PF00005">
    <property type="entry name" value="ABC_tran"/>
    <property type="match status" value="1"/>
</dbReference>
<dbReference type="InterPro" id="IPR003439">
    <property type="entry name" value="ABC_transporter-like_ATP-bd"/>
</dbReference>
<dbReference type="Gene3D" id="3.40.50.300">
    <property type="entry name" value="P-loop containing nucleotide triphosphate hydrolases"/>
    <property type="match status" value="1"/>
</dbReference>
<dbReference type="InterPro" id="IPR003593">
    <property type="entry name" value="AAA+_ATPase"/>
</dbReference>
<dbReference type="GO" id="GO:0005524">
    <property type="term" value="F:ATP binding"/>
    <property type="evidence" value="ECO:0007669"/>
    <property type="project" value="UniProtKB-KW"/>
</dbReference>
<evidence type="ECO:0000256" key="6">
    <source>
        <dbReference type="ARBA" id="ARBA00023136"/>
    </source>
</evidence>
<evidence type="ECO:0000313" key="9">
    <source>
        <dbReference type="Proteomes" id="UP000052991"/>
    </source>
</evidence>
<keyword evidence="3" id="KW-1003">Cell membrane</keyword>
<dbReference type="GO" id="GO:0016887">
    <property type="term" value="F:ATP hydrolysis activity"/>
    <property type="evidence" value="ECO:0007669"/>
    <property type="project" value="InterPro"/>
</dbReference>
<organism evidence="8 9">
    <name type="scientific">Lactococcus lactis subsp. lactis</name>
    <name type="common">Streptococcus lactis</name>
    <dbReference type="NCBI Taxonomy" id="1360"/>
    <lineage>
        <taxon>Bacteria</taxon>
        <taxon>Bacillati</taxon>
        <taxon>Bacillota</taxon>
        <taxon>Bacilli</taxon>
        <taxon>Lactobacillales</taxon>
        <taxon>Streptococcaceae</taxon>
        <taxon>Lactococcus</taxon>
    </lineage>
</organism>
<dbReference type="SUPFAM" id="SSF52540">
    <property type="entry name" value="P-loop containing nucleoside triphosphate hydrolases"/>
    <property type="match status" value="1"/>
</dbReference>
<dbReference type="RefSeq" id="WP_058212739.1">
    <property type="nucleotide sequence ID" value="NZ_JABRBQ010000002.1"/>
</dbReference>
<dbReference type="Proteomes" id="UP000052991">
    <property type="component" value="Unassembled WGS sequence"/>
</dbReference>
<dbReference type="SMART" id="SM00382">
    <property type="entry name" value="AAA"/>
    <property type="match status" value="1"/>
</dbReference>
<dbReference type="GO" id="GO:0015424">
    <property type="term" value="F:ABC-type amino acid transporter activity"/>
    <property type="evidence" value="ECO:0007669"/>
    <property type="project" value="InterPro"/>
</dbReference>
<evidence type="ECO:0000259" key="7">
    <source>
        <dbReference type="PROSITE" id="PS50893"/>
    </source>
</evidence>
<dbReference type="InterPro" id="IPR050086">
    <property type="entry name" value="MetN_ABC_transporter-like"/>
</dbReference>
<dbReference type="CDD" id="cd03262">
    <property type="entry name" value="ABC_HisP_GlnQ"/>
    <property type="match status" value="1"/>
</dbReference>
<keyword evidence="2" id="KW-0813">Transport</keyword>
<gene>
    <name evidence="8" type="ORF">N42_1023</name>
</gene>
<dbReference type="AlphaFoldDB" id="A0A0V8ENI5"/>
<keyword evidence="4" id="KW-0547">Nucleotide-binding</keyword>
<sequence>MIKITNISKTFSGNQVLNDISLEIEEGDVVALIGASGAGKSTFLRALNDLERPDSGQIEIDDLKIDYSTITKQEVLELRRKTGMVFQQFNLFERRTALENVMEGLIQVKKLSKAQAKEIAEAELDKVGLTDRKDYYPKFLSGGQKQRVGIARALAMQPKLLLLDEPTSALDPELVGEVQEVILNAAQNKQTMVLVSHEMDFVYNVATKVLFLEQGKIIEAGTPQEVFYSPKNPRTREFLSRYVKNLEVNN</sequence>
<keyword evidence="5 8" id="KW-0067">ATP-binding</keyword>
<evidence type="ECO:0000256" key="3">
    <source>
        <dbReference type="ARBA" id="ARBA00022475"/>
    </source>
</evidence>
<accession>A0A0V8ENI5</accession>
<dbReference type="InterPro" id="IPR027417">
    <property type="entry name" value="P-loop_NTPase"/>
</dbReference>
<evidence type="ECO:0000256" key="1">
    <source>
        <dbReference type="ARBA" id="ARBA00004202"/>
    </source>
</evidence>
<dbReference type="PANTHER" id="PTHR43166">
    <property type="entry name" value="AMINO ACID IMPORT ATP-BINDING PROTEIN"/>
    <property type="match status" value="1"/>
</dbReference>
<dbReference type="PROSITE" id="PS00211">
    <property type="entry name" value="ABC_TRANSPORTER_1"/>
    <property type="match status" value="1"/>
</dbReference>
<dbReference type="GO" id="GO:0005886">
    <property type="term" value="C:plasma membrane"/>
    <property type="evidence" value="ECO:0007669"/>
    <property type="project" value="UniProtKB-SubCell"/>
</dbReference>
<comment type="caution">
    <text evidence="8">The sequence shown here is derived from an EMBL/GenBank/DDBJ whole genome shotgun (WGS) entry which is preliminary data.</text>
</comment>
<reference evidence="9" key="1">
    <citation type="submission" date="2015-10" db="EMBL/GenBank/DDBJ databases">
        <title>Draft Genome Sequences of 11 Lactococcus lactis subspecies cremoris strains.</title>
        <authorList>
            <person name="Wels M."/>
            <person name="Backus L."/>
            <person name="Boekhorst J."/>
            <person name="Dijkstra A."/>
            <person name="Beerthuizen M."/>
            <person name="Kelly W."/>
            <person name="Siezen R."/>
            <person name="Bachmann H."/>
            <person name="Van Hijum S."/>
        </authorList>
    </citation>
    <scope>NUCLEOTIDE SEQUENCE [LARGE SCALE GENOMIC DNA]</scope>
    <source>
        <strain evidence="9">N42</strain>
    </source>
</reference>
<dbReference type="PROSITE" id="PS50893">
    <property type="entry name" value="ABC_TRANSPORTER_2"/>
    <property type="match status" value="1"/>
</dbReference>
<dbReference type="InterPro" id="IPR030679">
    <property type="entry name" value="ABC_ATPase_HisP-typ"/>
</dbReference>
<evidence type="ECO:0000256" key="4">
    <source>
        <dbReference type="ARBA" id="ARBA00022741"/>
    </source>
</evidence>
<evidence type="ECO:0000256" key="5">
    <source>
        <dbReference type="ARBA" id="ARBA00022840"/>
    </source>
</evidence>
<name>A0A0V8ENI5_LACLL</name>
<evidence type="ECO:0000313" key="8">
    <source>
        <dbReference type="EMBL" id="KSU27444.1"/>
    </source>
</evidence>
<dbReference type="PIRSF" id="PIRSF039085">
    <property type="entry name" value="ABC_ATPase_HisP"/>
    <property type="match status" value="1"/>
</dbReference>
<protein>
    <submittedName>
        <fullName evidence="8">Cystine transport ATP-binding protein</fullName>
    </submittedName>
</protein>